<dbReference type="PANTHER" id="PTHR14237:SF19">
    <property type="entry name" value="MITOCHONDRIAL AMIDOXIME REDUCING COMPONENT 1"/>
    <property type="match status" value="1"/>
</dbReference>
<dbReference type="Gene3D" id="3.90.1150.10">
    <property type="entry name" value="Aspartate Aminotransferase, domain 1"/>
    <property type="match status" value="1"/>
</dbReference>
<evidence type="ECO:0000259" key="2">
    <source>
        <dbReference type="Pfam" id="PF00266"/>
    </source>
</evidence>
<dbReference type="InterPro" id="IPR015421">
    <property type="entry name" value="PyrdxlP-dep_Trfase_major"/>
</dbReference>
<dbReference type="Gene3D" id="3.40.640.10">
    <property type="entry name" value="Type I PLP-dependent aspartate aminotransferase-like (Major domain)"/>
    <property type="match status" value="1"/>
</dbReference>
<dbReference type="PANTHER" id="PTHR14237">
    <property type="entry name" value="MOLYBDOPTERIN COFACTOR SULFURASE MOSC"/>
    <property type="match status" value="1"/>
</dbReference>
<reference evidence="3 4" key="1">
    <citation type="submission" date="2016-06" db="EMBL/GenBank/DDBJ databases">
        <authorList>
            <person name="Kjaerup R.B."/>
            <person name="Dalgaard T.S."/>
            <person name="Juul-Madsen H.R."/>
        </authorList>
    </citation>
    <scope>NUCLEOTIDE SEQUENCE [LARGE SCALE GENOMIC DNA]</scope>
    <source>
        <strain evidence="3 4">Pb300</strain>
    </source>
</reference>
<dbReference type="InterPro" id="IPR015422">
    <property type="entry name" value="PyrdxlP-dep_Trfase_small"/>
</dbReference>
<dbReference type="SUPFAM" id="SSF53383">
    <property type="entry name" value="PLP-dependent transferases"/>
    <property type="match status" value="1"/>
</dbReference>
<gene>
    <name evidence="3" type="ORF">ACO22_07527</name>
</gene>
<dbReference type="AlphaFoldDB" id="A0A1D2J4I7"/>
<dbReference type="Pfam" id="PF00266">
    <property type="entry name" value="Aminotran_5"/>
    <property type="match status" value="1"/>
</dbReference>
<proteinExistence type="predicted"/>
<accession>A0A1D2J4I7</accession>
<feature type="compositionally biased region" description="Basic and acidic residues" evidence="1">
    <location>
        <begin position="14"/>
        <end position="23"/>
    </location>
</feature>
<dbReference type="Proteomes" id="UP000242814">
    <property type="component" value="Unassembled WGS sequence"/>
</dbReference>
<evidence type="ECO:0000256" key="1">
    <source>
        <dbReference type="SAM" id="MobiDB-lite"/>
    </source>
</evidence>
<feature type="region of interest" description="Disordered" evidence="1">
    <location>
        <begin position="13"/>
        <end position="35"/>
    </location>
</feature>
<organism evidence="3 4">
    <name type="scientific">Paracoccidioides brasiliensis</name>
    <dbReference type="NCBI Taxonomy" id="121759"/>
    <lineage>
        <taxon>Eukaryota</taxon>
        <taxon>Fungi</taxon>
        <taxon>Dikarya</taxon>
        <taxon>Ascomycota</taxon>
        <taxon>Pezizomycotina</taxon>
        <taxon>Eurotiomycetes</taxon>
        <taxon>Eurotiomycetidae</taxon>
        <taxon>Onygenales</taxon>
        <taxon>Ajellomycetaceae</taxon>
        <taxon>Paracoccidioides</taxon>
    </lineage>
</organism>
<evidence type="ECO:0000313" key="4">
    <source>
        <dbReference type="Proteomes" id="UP000242814"/>
    </source>
</evidence>
<dbReference type="VEuPathDB" id="FungiDB:PABG_02047"/>
<feature type="domain" description="Aminotransferase class V" evidence="2">
    <location>
        <begin position="97"/>
        <end position="456"/>
    </location>
</feature>
<sequence length="576" mass="64973">MGSCVSVLTAQQNKLDEEAQRPQDKKHHIACYSSPPPPAIPRKIWLRPWARKKKRNQKEVEEVEQLFRQKYPTFNSTTKIDRIRRTDYPTLDREGHIYLDYTGGGLYADSQLRAHHDLLHSNVFGNPHSLNPTSSAITELDEQARTLVYSFFRASPEEYAVIFTANASHAMKLVGESYPFCPGAEIMLLWDNHNSAHGIREFARPKGATISYIPVTWPELRADEVMFENALLPKDEKINNSRLLIYPAQSNFSGTQHPLEWIEKAHQQGWDVMLDAAAFVATNRLDLSRWHPDFVPISFYKMFGYPTGVGCLIARREALARLNRPWFAGGTVWGSSVQADGHVLLDGHEAFEDGTVNYLNLPAVHIGLNHLTSIGMETIHERVMCLMDWLIKTMLILRHSNGCRLIRIYGAPNTHRRGATLTFNFITPTGKVVDERIVERRSAAVNISLRTGCFCNPGAGEAAFNLSQNILVSAFDGEAEMESRNGRKKGWDDFLVDMGMPSGGGIRVSLGLMSNFADVYRFIQFAFAFFMLHDRTALGSQAQDWLGSRLGILHIVQPIRICFGISEYACKSVYLP</sequence>
<evidence type="ECO:0000313" key="3">
    <source>
        <dbReference type="EMBL" id="ODH13175.1"/>
    </source>
</evidence>
<protein>
    <recommendedName>
        <fullName evidence="2">Aminotransferase class V domain-containing protein</fullName>
    </recommendedName>
</protein>
<dbReference type="InterPro" id="IPR000192">
    <property type="entry name" value="Aminotrans_V_dom"/>
</dbReference>
<dbReference type="VEuPathDB" id="FungiDB:PADG_00444"/>
<dbReference type="EMBL" id="LZYO01000559">
    <property type="protein sequence ID" value="ODH13175.1"/>
    <property type="molecule type" value="Genomic_DNA"/>
</dbReference>
<dbReference type="InterPro" id="IPR015424">
    <property type="entry name" value="PyrdxlP-dep_Trfase"/>
</dbReference>
<comment type="caution">
    <text evidence="3">The sequence shown here is derived from an EMBL/GenBank/DDBJ whole genome shotgun (WGS) entry which is preliminary data.</text>
</comment>
<name>A0A1D2J4I7_PARBR</name>